<name>A0A2K8T4L5_9NOSO</name>
<sequence length="66" mass="7766">MQQILELQIFLGLKHGRNSREKFIKISRQELEQTFQTYGVDVNARLAALQKIHRNSVQQKQHCVSM</sequence>
<accession>A0A2K8T4L5</accession>
<dbReference type="AlphaFoldDB" id="A0A2K8T4L5"/>
<evidence type="ECO:0000313" key="2">
    <source>
        <dbReference type="Proteomes" id="UP000232003"/>
    </source>
</evidence>
<dbReference type="Proteomes" id="UP000232003">
    <property type="component" value="Chromosome"/>
</dbReference>
<gene>
    <name evidence="1" type="ORF">COO91_08036</name>
</gene>
<evidence type="ECO:0000313" key="1">
    <source>
        <dbReference type="EMBL" id="AUB41945.1"/>
    </source>
</evidence>
<dbReference type="KEGG" id="nfl:COO91_08036"/>
<keyword evidence="2" id="KW-1185">Reference proteome</keyword>
<protein>
    <submittedName>
        <fullName evidence="1">Uncharacterized protein</fullName>
    </submittedName>
</protein>
<proteinExistence type="predicted"/>
<organism evidence="1 2">
    <name type="scientific">Nostoc flagelliforme CCNUN1</name>
    <dbReference type="NCBI Taxonomy" id="2038116"/>
    <lineage>
        <taxon>Bacteria</taxon>
        <taxon>Bacillati</taxon>
        <taxon>Cyanobacteriota</taxon>
        <taxon>Cyanophyceae</taxon>
        <taxon>Nostocales</taxon>
        <taxon>Nostocaceae</taxon>
        <taxon>Nostoc</taxon>
    </lineage>
</organism>
<dbReference type="EMBL" id="CP024785">
    <property type="protein sequence ID" value="AUB41945.1"/>
    <property type="molecule type" value="Genomic_DNA"/>
</dbReference>
<reference evidence="1 2" key="1">
    <citation type="submission" date="2017-11" db="EMBL/GenBank/DDBJ databases">
        <title>Complete genome of a free-living desiccation-tolerant cyanobacterium and its photosynthetic adaptation to extreme terrestrial habitat.</title>
        <authorList>
            <person name="Shang J."/>
        </authorList>
    </citation>
    <scope>NUCLEOTIDE SEQUENCE [LARGE SCALE GENOMIC DNA]</scope>
    <source>
        <strain evidence="1 2">CCNUN1</strain>
    </source>
</reference>